<evidence type="ECO:0000313" key="3">
    <source>
        <dbReference type="Proteomes" id="UP000317648"/>
    </source>
</evidence>
<proteinExistence type="predicted"/>
<dbReference type="EMBL" id="CP036433">
    <property type="protein sequence ID" value="QDU95878.1"/>
    <property type="molecule type" value="Genomic_DNA"/>
</dbReference>
<name>A0A518DVL6_9BACT</name>
<sequence length="102" mass="11299">MSTAKLPAAFAVHPPSMTLYDGVITFAIVAVVCMLFYVGWLTLDCLQAKLGSLVSRKREVLHGVCYDCGEDCQDGVRDEISHGNPQFFCRACAEKRWPSREA</sequence>
<dbReference type="AlphaFoldDB" id="A0A518DVL6"/>
<dbReference type="RefSeq" id="WP_145054565.1">
    <property type="nucleotide sequence ID" value="NZ_CP036433.1"/>
</dbReference>
<keyword evidence="3" id="KW-1185">Reference proteome</keyword>
<evidence type="ECO:0000313" key="2">
    <source>
        <dbReference type="EMBL" id="QDU95878.1"/>
    </source>
</evidence>
<keyword evidence="1" id="KW-0812">Transmembrane</keyword>
<accession>A0A518DVL6</accession>
<reference evidence="2 3" key="1">
    <citation type="submission" date="2019-02" db="EMBL/GenBank/DDBJ databases">
        <title>Deep-cultivation of Planctomycetes and their phenomic and genomic characterization uncovers novel biology.</title>
        <authorList>
            <person name="Wiegand S."/>
            <person name="Jogler M."/>
            <person name="Boedeker C."/>
            <person name="Pinto D."/>
            <person name="Vollmers J."/>
            <person name="Rivas-Marin E."/>
            <person name="Kohn T."/>
            <person name="Peeters S.H."/>
            <person name="Heuer A."/>
            <person name="Rast P."/>
            <person name="Oberbeckmann S."/>
            <person name="Bunk B."/>
            <person name="Jeske O."/>
            <person name="Meyerdierks A."/>
            <person name="Storesund J.E."/>
            <person name="Kallscheuer N."/>
            <person name="Luecker S."/>
            <person name="Lage O.M."/>
            <person name="Pohl T."/>
            <person name="Merkel B.J."/>
            <person name="Hornburger P."/>
            <person name="Mueller R.-W."/>
            <person name="Bruemmer F."/>
            <person name="Labrenz M."/>
            <person name="Spormann A.M."/>
            <person name="Op den Camp H."/>
            <person name="Overmann J."/>
            <person name="Amann R."/>
            <person name="Jetten M.S.M."/>
            <person name="Mascher T."/>
            <person name="Medema M.H."/>
            <person name="Devos D.P."/>
            <person name="Kaster A.-K."/>
            <person name="Ovreas L."/>
            <person name="Rohde M."/>
            <person name="Galperin M.Y."/>
            <person name="Jogler C."/>
        </authorList>
    </citation>
    <scope>NUCLEOTIDE SEQUENCE [LARGE SCALE GENOMIC DNA]</scope>
    <source>
        <strain evidence="2 3">Pla85_3_4</strain>
    </source>
</reference>
<keyword evidence="1" id="KW-0472">Membrane</keyword>
<dbReference type="KEGG" id="lcre:Pla8534_36970"/>
<dbReference type="Proteomes" id="UP000317648">
    <property type="component" value="Chromosome"/>
</dbReference>
<keyword evidence="1" id="KW-1133">Transmembrane helix</keyword>
<gene>
    <name evidence="2" type="ORF">Pla8534_36970</name>
</gene>
<evidence type="ECO:0000256" key="1">
    <source>
        <dbReference type="SAM" id="Phobius"/>
    </source>
</evidence>
<organism evidence="2 3">
    <name type="scientific">Lignipirellula cremea</name>
    <dbReference type="NCBI Taxonomy" id="2528010"/>
    <lineage>
        <taxon>Bacteria</taxon>
        <taxon>Pseudomonadati</taxon>
        <taxon>Planctomycetota</taxon>
        <taxon>Planctomycetia</taxon>
        <taxon>Pirellulales</taxon>
        <taxon>Pirellulaceae</taxon>
        <taxon>Lignipirellula</taxon>
    </lineage>
</organism>
<protein>
    <submittedName>
        <fullName evidence="2">Uncharacterized protein</fullName>
    </submittedName>
</protein>
<feature type="transmembrane region" description="Helical" evidence="1">
    <location>
        <begin position="23"/>
        <end position="43"/>
    </location>
</feature>